<dbReference type="EMBL" id="CEKZ01000003">
    <property type="protein sequence ID" value="CEQ03739.1"/>
    <property type="molecule type" value="Genomic_DNA"/>
</dbReference>
<reference evidence="6" key="1">
    <citation type="submission" date="2015-01" db="EMBL/GenBank/DDBJ databases">
        <authorList>
            <person name="Aslett M.A."/>
            <person name="De Silva N."/>
        </authorList>
    </citation>
    <scope>NUCLEOTIDE SEQUENCE [LARGE SCALE GENOMIC DNA]</scope>
    <source>
        <strain evidence="6">R28058</strain>
    </source>
</reference>
<dbReference type="AlphaFoldDB" id="A0A0C7R6N0"/>
<accession>A0A0C7R6N0</accession>
<dbReference type="Pfam" id="PF16325">
    <property type="entry name" value="Peptidase_U32_C"/>
    <property type="match status" value="1"/>
</dbReference>
<gene>
    <name evidence="5" type="primary">yhbU_1</name>
    <name evidence="5" type="ORF">R28058_14721</name>
</gene>
<dbReference type="InterPro" id="IPR032525">
    <property type="entry name" value="Peptidase_U32_C"/>
</dbReference>
<dbReference type="Pfam" id="PF01136">
    <property type="entry name" value="Peptidase_U32"/>
    <property type="match status" value="1"/>
</dbReference>
<sequence length="413" mass="47329">MQKIELLAPAGDLERLKTAFIYGADAVYIGGEIFGMRSAAKNFNKEDMAEGVKFAHERGKQVFVTVNIIPRNEEFEQLEAYLKELDEIGVDAVIVSDPGVFSVVRRVLPNMEIHISTQASTTNAASATFWYNQGAKRVVMARELSFKEIQEIRENSPKDMDIEAFIHGAMCMSYSGKCVISNYTTGRDANRGACAQSCRWKYTLVEENENGDYEKVLDDVDSEFFFNTKDMCMIQYVPQIIESGINSFKIEGRMKTAYYVATTVRAYRMAIDEYIKDPENWKFNPMWLEELKKGSHRHFSTGFYLGKTSTKDQNYESASYVRNYDFIGVVRGHDKENDLVIVEQRNRMFVGDEIEIIGPYKETMYATILEMYNEDGDPIESAPHAKQIVKMKLDIEVEENYMLRKPITSINVL</sequence>
<dbReference type="OrthoDB" id="9807498at2"/>
<dbReference type="Proteomes" id="UP000049127">
    <property type="component" value="Unassembled WGS sequence"/>
</dbReference>
<dbReference type="PANTHER" id="PTHR30217">
    <property type="entry name" value="PEPTIDASE U32 FAMILY"/>
    <property type="match status" value="1"/>
</dbReference>
<evidence type="ECO:0000256" key="3">
    <source>
        <dbReference type="ARBA" id="ARBA00038374"/>
    </source>
</evidence>
<dbReference type="Gene3D" id="2.40.30.10">
    <property type="entry name" value="Translation factors"/>
    <property type="match status" value="1"/>
</dbReference>
<evidence type="ECO:0000313" key="5">
    <source>
        <dbReference type="EMBL" id="CEQ03739.1"/>
    </source>
</evidence>
<organism evidence="5 6">
    <name type="scientific">Paraclostridium sordellii</name>
    <name type="common">Clostridium sordellii</name>
    <dbReference type="NCBI Taxonomy" id="1505"/>
    <lineage>
        <taxon>Bacteria</taxon>
        <taxon>Bacillati</taxon>
        <taxon>Bacillota</taxon>
        <taxon>Clostridia</taxon>
        <taxon>Peptostreptococcales</taxon>
        <taxon>Peptostreptococcaceae</taxon>
        <taxon>Paraclostridium</taxon>
    </lineage>
</organism>
<dbReference type="RefSeq" id="WP_055341968.1">
    <property type="nucleotide sequence ID" value="NZ_CDNI01000003.1"/>
</dbReference>
<dbReference type="InterPro" id="IPR011060">
    <property type="entry name" value="RibuloseP-bd_barrel"/>
</dbReference>
<evidence type="ECO:0000256" key="1">
    <source>
        <dbReference type="ARBA" id="ARBA00022670"/>
    </source>
</evidence>
<dbReference type="SUPFAM" id="SSF51366">
    <property type="entry name" value="Ribulose-phoshate binding barrel"/>
    <property type="match status" value="1"/>
</dbReference>
<proteinExistence type="inferred from homology"/>
<dbReference type="InterPro" id="IPR001539">
    <property type="entry name" value="Peptidase_U32"/>
</dbReference>
<keyword evidence="1" id="KW-0645">Protease</keyword>
<evidence type="ECO:0000313" key="6">
    <source>
        <dbReference type="Proteomes" id="UP000049127"/>
    </source>
</evidence>
<evidence type="ECO:0000256" key="2">
    <source>
        <dbReference type="ARBA" id="ARBA00022801"/>
    </source>
</evidence>
<dbReference type="GO" id="GO:0006508">
    <property type="term" value="P:proteolysis"/>
    <property type="evidence" value="ECO:0007669"/>
    <property type="project" value="UniProtKB-KW"/>
</dbReference>
<name>A0A0C7R6N0_PARSO</name>
<dbReference type="EC" id="3.4.-.-" evidence="5"/>
<protein>
    <submittedName>
        <fullName evidence="5">U32 family peptidase</fullName>
        <ecNumber evidence="5">3.4.-.-</ecNumber>
    </submittedName>
</protein>
<comment type="similarity">
    <text evidence="3">Belongs to the peptidase U32 family.</text>
</comment>
<dbReference type="PROSITE" id="PS01276">
    <property type="entry name" value="PEPTIDASE_U32"/>
    <property type="match status" value="1"/>
</dbReference>
<feature type="domain" description="Peptidase family U32 C-terminal" evidence="4">
    <location>
        <begin position="322"/>
        <end position="404"/>
    </location>
</feature>
<dbReference type="PANTHER" id="PTHR30217:SF6">
    <property type="entry name" value="TRNA HYDROXYLATION PROTEIN P"/>
    <property type="match status" value="1"/>
</dbReference>
<keyword evidence="2 5" id="KW-0378">Hydrolase</keyword>
<dbReference type="GO" id="GO:0008233">
    <property type="term" value="F:peptidase activity"/>
    <property type="evidence" value="ECO:0007669"/>
    <property type="project" value="UniProtKB-KW"/>
</dbReference>
<dbReference type="InterPro" id="IPR051454">
    <property type="entry name" value="RNA/ubiquinone_mod_enzymes"/>
</dbReference>
<evidence type="ECO:0000259" key="4">
    <source>
        <dbReference type="Pfam" id="PF16325"/>
    </source>
</evidence>